<keyword evidence="1" id="KW-0472">Membrane</keyword>
<feature type="domain" description="LytR/CpsA/Psr regulator C-terminal" evidence="2">
    <location>
        <begin position="49"/>
        <end position="149"/>
    </location>
</feature>
<dbReference type="AlphaFoldDB" id="A0A7C1SIZ2"/>
<dbReference type="InterPro" id="IPR027381">
    <property type="entry name" value="LytR/CpsA/Psr_C"/>
</dbReference>
<keyword evidence="1" id="KW-1133">Transmembrane helix</keyword>
<dbReference type="Pfam" id="PF13399">
    <property type="entry name" value="LytR_C"/>
    <property type="match status" value="1"/>
</dbReference>
<proteinExistence type="predicted"/>
<organism evidence="3">
    <name type="scientific">candidate division WOR-3 bacterium</name>
    <dbReference type="NCBI Taxonomy" id="2052148"/>
    <lineage>
        <taxon>Bacteria</taxon>
        <taxon>Bacteria division WOR-3</taxon>
    </lineage>
</organism>
<feature type="transmembrane region" description="Helical" evidence="1">
    <location>
        <begin position="7"/>
        <end position="30"/>
    </location>
</feature>
<protein>
    <submittedName>
        <fullName evidence="3">LytR family transcriptional regulator</fullName>
    </submittedName>
</protein>
<accession>A0A7C1SIZ2</accession>
<evidence type="ECO:0000256" key="1">
    <source>
        <dbReference type="SAM" id="Phobius"/>
    </source>
</evidence>
<evidence type="ECO:0000313" key="3">
    <source>
        <dbReference type="EMBL" id="HEA86605.1"/>
    </source>
</evidence>
<reference evidence="3" key="1">
    <citation type="journal article" date="2020" name="mSystems">
        <title>Genome- and Community-Level Interaction Insights into Carbon Utilization and Element Cycling Functions of Hydrothermarchaeota in Hydrothermal Sediment.</title>
        <authorList>
            <person name="Zhou Z."/>
            <person name="Liu Y."/>
            <person name="Xu W."/>
            <person name="Pan J."/>
            <person name="Luo Z.H."/>
            <person name="Li M."/>
        </authorList>
    </citation>
    <scope>NUCLEOTIDE SEQUENCE [LARGE SCALE GENOMIC DNA]</scope>
    <source>
        <strain evidence="3">SpSt-265</strain>
    </source>
</reference>
<keyword evidence="1" id="KW-0812">Transmembrane</keyword>
<name>A0A7C1SIZ2_UNCW3</name>
<dbReference type="EMBL" id="DSLG01000002">
    <property type="protein sequence ID" value="HEA86605.1"/>
    <property type="molecule type" value="Genomic_DNA"/>
</dbReference>
<comment type="caution">
    <text evidence="3">The sequence shown here is derived from an EMBL/GenBank/DDBJ whole genome shotgun (WGS) entry which is preliminary data.</text>
</comment>
<gene>
    <name evidence="3" type="ORF">ENP94_01165</name>
</gene>
<evidence type="ECO:0000259" key="2">
    <source>
        <dbReference type="Pfam" id="PF13399"/>
    </source>
</evidence>
<dbReference type="Gene3D" id="3.30.70.2390">
    <property type="match status" value="1"/>
</dbReference>
<sequence length="160" mass="18146">MANKGNCAPLICLIDQYYPIIIFLIITFLFPVPACRPPSAKAELEVPKVKLEVLNGAGVHRLGRAVERELLARGFDVYRVGDIDSSYEQTMVVDLRDPQGMNAQAIAAALAVRRKLFWFYQPEVKHPLVRVAVDSGSFYEVRLILGRDYRQFFPQAMVLY</sequence>